<organism evidence="1 2">
    <name type="scientific">Treponema phagedenis</name>
    <dbReference type="NCBI Taxonomy" id="162"/>
    <lineage>
        <taxon>Bacteria</taxon>
        <taxon>Pseudomonadati</taxon>
        <taxon>Spirochaetota</taxon>
        <taxon>Spirochaetia</taxon>
        <taxon>Spirochaetales</taxon>
        <taxon>Treponemataceae</taxon>
        <taxon>Treponema</taxon>
    </lineage>
</organism>
<evidence type="ECO:0000313" key="2">
    <source>
        <dbReference type="Proteomes" id="UP000323594"/>
    </source>
</evidence>
<dbReference type="AlphaFoldDB" id="A0AAE6IW85"/>
<dbReference type="EMBL" id="CP042817">
    <property type="protein sequence ID" value="QEJ99439.1"/>
    <property type="molecule type" value="Genomic_DNA"/>
</dbReference>
<proteinExistence type="predicted"/>
<evidence type="ECO:0000313" key="1">
    <source>
        <dbReference type="EMBL" id="QEJ99439.1"/>
    </source>
</evidence>
<sequence length="65" mass="7671">MPESSSYKPPAELRATLSLRLFFRYFRRAKRIRLRDFEKSLAALRPPNTGQDVFATFSKQKHLDL</sequence>
<gene>
    <name evidence="1" type="ORF">FUT82_16550</name>
</gene>
<reference evidence="1 2" key="1">
    <citation type="submission" date="2019-08" db="EMBL/GenBank/DDBJ databases">
        <authorList>
            <person name="Kuhnert P."/>
        </authorList>
    </citation>
    <scope>NUCLEOTIDE SEQUENCE [LARGE SCALE GENOMIC DNA]</scope>
    <source>
        <strain evidence="1 2">B36.5</strain>
    </source>
</reference>
<protein>
    <submittedName>
        <fullName evidence="1">Uncharacterized protein</fullName>
    </submittedName>
</protein>
<accession>A0AAE6IW85</accession>
<dbReference type="Proteomes" id="UP000323594">
    <property type="component" value="Chromosome"/>
</dbReference>
<name>A0AAE6IW85_TREPH</name>